<reference evidence="1" key="1">
    <citation type="submission" date="2018-03" db="EMBL/GenBank/DDBJ databases">
        <authorList>
            <person name="Guldener U."/>
        </authorList>
    </citation>
    <scope>NUCLEOTIDE SEQUENCE</scope>
</reference>
<keyword evidence="2" id="KW-1185">Reference proteome</keyword>
<gene>
    <name evidence="1" type="ORF">DNG_00853</name>
</gene>
<organism evidence="1 2">
    <name type="scientific">Cephalotrichum gorgonifer</name>
    <dbReference type="NCBI Taxonomy" id="2041049"/>
    <lineage>
        <taxon>Eukaryota</taxon>
        <taxon>Fungi</taxon>
        <taxon>Dikarya</taxon>
        <taxon>Ascomycota</taxon>
        <taxon>Pezizomycotina</taxon>
        <taxon>Sordariomycetes</taxon>
        <taxon>Hypocreomycetidae</taxon>
        <taxon>Microascales</taxon>
        <taxon>Microascaceae</taxon>
        <taxon>Cephalotrichum</taxon>
    </lineage>
</organism>
<evidence type="ECO:0000313" key="2">
    <source>
        <dbReference type="Proteomes" id="UP001187682"/>
    </source>
</evidence>
<evidence type="ECO:0000313" key="1">
    <source>
        <dbReference type="EMBL" id="SPN97339.1"/>
    </source>
</evidence>
<comment type="caution">
    <text evidence="1">The sequence shown here is derived from an EMBL/GenBank/DDBJ whole genome shotgun (WGS) entry which is preliminary data.</text>
</comment>
<accession>A0AAE8MRY5</accession>
<dbReference type="EMBL" id="ONZQ02000001">
    <property type="protein sequence ID" value="SPN97339.1"/>
    <property type="molecule type" value="Genomic_DNA"/>
</dbReference>
<protein>
    <submittedName>
        <fullName evidence="1">Uncharacterized protein</fullName>
    </submittedName>
</protein>
<proteinExistence type="predicted"/>
<dbReference type="AlphaFoldDB" id="A0AAE8MRY5"/>
<name>A0AAE8MRY5_9PEZI</name>
<sequence length="105" mass="11796">MTGILCHVIRMVVLEIMDVLHMEKTVKGQTMCDWEEFLFTCSHSTLRLKSYCHFARNDPNHQCHGVKVLRNSWQQGVPCDSCAVRAPGAGAGHHGQAYSGRKNRA</sequence>
<dbReference type="Proteomes" id="UP001187682">
    <property type="component" value="Unassembled WGS sequence"/>
</dbReference>